<dbReference type="GO" id="GO:0034599">
    <property type="term" value="P:cellular response to oxidative stress"/>
    <property type="evidence" value="ECO:0007669"/>
    <property type="project" value="InterPro"/>
</dbReference>
<evidence type="ECO:0000256" key="3">
    <source>
        <dbReference type="ARBA" id="ARBA00013017"/>
    </source>
</evidence>
<keyword evidence="5" id="KW-0049">Antioxidant</keyword>
<name>A0A811ZQV4_NYCPR</name>
<evidence type="ECO:0000313" key="11">
    <source>
        <dbReference type="Proteomes" id="UP000645828"/>
    </source>
</evidence>
<evidence type="ECO:0000256" key="8">
    <source>
        <dbReference type="PIRSR" id="PIRSR637944-1"/>
    </source>
</evidence>
<dbReference type="Gene3D" id="3.40.30.10">
    <property type="entry name" value="Glutaredoxin"/>
    <property type="match status" value="1"/>
</dbReference>
<evidence type="ECO:0000256" key="2">
    <source>
        <dbReference type="ARBA" id="ARBA00010505"/>
    </source>
</evidence>
<comment type="similarity">
    <text evidence="2">Belongs to the peroxiredoxin family. Prx5 subfamily.</text>
</comment>
<keyword evidence="11" id="KW-1185">Reference proteome</keyword>
<dbReference type="EMBL" id="CAJHUB010000771">
    <property type="protein sequence ID" value="CAD7690946.1"/>
    <property type="molecule type" value="Genomic_DNA"/>
</dbReference>
<keyword evidence="4" id="KW-0575">Peroxidase</keyword>
<accession>A0A811ZQV4</accession>
<dbReference type="Pfam" id="PF08534">
    <property type="entry name" value="Redoxin"/>
    <property type="match status" value="1"/>
</dbReference>
<feature type="domain" description="Redoxin" evidence="9">
    <location>
        <begin position="40"/>
        <end position="86"/>
    </location>
</feature>
<evidence type="ECO:0000256" key="1">
    <source>
        <dbReference type="ARBA" id="ARBA00003330"/>
    </source>
</evidence>
<evidence type="ECO:0000256" key="6">
    <source>
        <dbReference type="ARBA" id="ARBA00023002"/>
    </source>
</evidence>
<dbReference type="SUPFAM" id="SSF52833">
    <property type="entry name" value="Thioredoxin-like"/>
    <property type="match status" value="1"/>
</dbReference>
<gene>
    <name evidence="10" type="ORF">NYPRO_LOCUS23740</name>
</gene>
<dbReference type="PANTHER" id="PTHR10430:SF16">
    <property type="entry name" value="PEROXIREDOXIN-5, MITOCHONDRIAL"/>
    <property type="match status" value="1"/>
</dbReference>
<dbReference type="GO" id="GO:0005777">
    <property type="term" value="C:peroxisome"/>
    <property type="evidence" value="ECO:0007669"/>
    <property type="project" value="TreeGrafter"/>
</dbReference>
<evidence type="ECO:0000256" key="5">
    <source>
        <dbReference type="ARBA" id="ARBA00022862"/>
    </source>
</evidence>
<dbReference type="InterPro" id="IPR013740">
    <property type="entry name" value="Redoxin"/>
</dbReference>
<dbReference type="EC" id="1.11.1.24" evidence="3"/>
<organism evidence="10 11">
    <name type="scientific">Nyctereutes procyonoides</name>
    <name type="common">Raccoon dog</name>
    <name type="synonym">Canis procyonoides</name>
    <dbReference type="NCBI Taxonomy" id="34880"/>
    <lineage>
        <taxon>Eukaryota</taxon>
        <taxon>Metazoa</taxon>
        <taxon>Chordata</taxon>
        <taxon>Craniata</taxon>
        <taxon>Vertebrata</taxon>
        <taxon>Euteleostomi</taxon>
        <taxon>Mammalia</taxon>
        <taxon>Eutheria</taxon>
        <taxon>Laurasiatheria</taxon>
        <taxon>Carnivora</taxon>
        <taxon>Caniformia</taxon>
        <taxon>Canidae</taxon>
        <taxon>Nyctereutes</taxon>
    </lineage>
</organism>
<comment type="function">
    <text evidence="1">Thiol-specific peroxidase that catalyzes the reduction of hydrogen peroxide and organic hydroperoxides to water and alcohols, respectively. Plays a role in cell protection against oxidative stress by detoxifying peroxides and as sensor of hydrogen peroxide-mediated signaling events.</text>
</comment>
<dbReference type="GO" id="GO:0045454">
    <property type="term" value="P:cell redox homeostasis"/>
    <property type="evidence" value="ECO:0007669"/>
    <property type="project" value="TreeGrafter"/>
</dbReference>
<comment type="caution">
    <text evidence="10">The sequence shown here is derived from an EMBL/GenBank/DDBJ whole genome shotgun (WGS) entry which is preliminary data.</text>
</comment>
<evidence type="ECO:0000256" key="7">
    <source>
        <dbReference type="ARBA" id="ARBA00049091"/>
    </source>
</evidence>
<dbReference type="GO" id="GO:0042744">
    <property type="term" value="P:hydrogen peroxide catabolic process"/>
    <property type="evidence" value="ECO:0007669"/>
    <property type="project" value="TreeGrafter"/>
</dbReference>
<dbReference type="AlphaFoldDB" id="A0A811ZQV4"/>
<reference evidence="10" key="1">
    <citation type="submission" date="2020-12" db="EMBL/GenBank/DDBJ databases">
        <authorList>
            <consortium name="Molecular Ecology Group"/>
        </authorList>
    </citation>
    <scope>NUCLEOTIDE SEQUENCE</scope>
    <source>
        <strain evidence="10">TBG_1078</strain>
    </source>
</reference>
<dbReference type="PANTHER" id="PTHR10430">
    <property type="entry name" value="PEROXIREDOXIN"/>
    <property type="match status" value="1"/>
</dbReference>
<proteinExistence type="inferred from homology"/>
<dbReference type="Proteomes" id="UP000645828">
    <property type="component" value="Unassembled WGS sequence"/>
</dbReference>
<dbReference type="GO" id="GO:0008379">
    <property type="term" value="F:thioredoxin peroxidase activity"/>
    <property type="evidence" value="ECO:0007669"/>
    <property type="project" value="InterPro"/>
</dbReference>
<dbReference type="InterPro" id="IPR036249">
    <property type="entry name" value="Thioredoxin-like_sf"/>
</dbReference>
<keyword evidence="6" id="KW-0560">Oxidoreductase</keyword>
<protein>
    <recommendedName>
        <fullName evidence="3">thioredoxin-dependent peroxiredoxin</fullName>
        <ecNumber evidence="3">1.11.1.24</ecNumber>
    </recommendedName>
</protein>
<evidence type="ECO:0000313" key="10">
    <source>
        <dbReference type="EMBL" id="CAD7690946.1"/>
    </source>
</evidence>
<evidence type="ECO:0000256" key="4">
    <source>
        <dbReference type="ARBA" id="ARBA00022559"/>
    </source>
</evidence>
<comment type="catalytic activity">
    <reaction evidence="7">
        <text>a hydroperoxide + [thioredoxin]-dithiol = an alcohol + [thioredoxin]-disulfide + H2O</text>
        <dbReference type="Rhea" id="RHEA:62620"/>
        <dbReference type="Rhea" id="RHEA-COMP:10698"/>
        <dbReference type="Rhea" id="RHEA-COMP:10700"/>
        <dbReference type="ChEBI" id="CHEBI:15377"/>
        <dbReference type="ChEBI" id="CHEBI:29950"/>
        <dbReference type="ChEBI" id="CHEBI:30879"/>
        <dbReference type="ChEBI" id="CHEBI:35924"/>
        <dbReference type="ChEBI" id="CHEBI:50058"/>
        <dbReference type="EC" id="1.11.1.24"/>
    </reaction>
</comment>
<evidence type="ECO:0000259" key="9">
    <source>
        <dbReference type="Pfam" id="PF08534"/>
    </source>
</evidence>
<sequence>MGGGRSRRVPATKLGIDAWWGLHFQQPCLSHGPNQGGRYLQAVQGQKGVLFGIFGVFTPGCSKTHLPVFGEQAKALQAKGVQVIACLDECKVRLLSNSTGTFGKETDSLLDDPLVSIFGNHQLKSFSIGVEDGIVRSPNMELEGTGVT</sequence>
<dbReference type="GO" id="GO:0005739">
    <property type="term" value="C:mitochondrion"/>
    <property type="evidence" value="ECO:0007669"/>
    <property type="project" value="TreeGrafter"/>
</dbReference>
<dbReference type="InterPro" id="IPR037944">
    <property type="entry name" value="PRX5-like"/>
</dbReference>
<feature type="active site" description="Cysteine sulfenic acid (-SOH) intermediate" evidence="8">
    <location>
        <position position="61"/>
    </location>
</feature>